<feature type="domain" description="Maestro/Maestro-like HEAT-repeats" evidence="2">
    <location>
        <begin position="820"/>
        <end position="1024"/>
    </location>
</feature>
<name>X6P8A7_RETFI</name>
<keyword evidence="4" id="KW-1185">Reference proteome</keyword>
<evidence type="ECO:0000313" key="3">
    <source>
        <dbReference type="EMBL" id="ETO34401.1"/>
    </source>
</evidence>
<dbReference type="GO" id="GO:0019135">
    <property type="term" value="F:deoxyhypusine monooxygenase activity"/>
    <property type="evidence" value="ECO:0007669"/>
    <property type="project" value="TreeGrafter"/>
</dbReference>
<dbReference type="InterPro" id="IPR002110">
    <property type="entry name" value="Ankyrin_rpt"/>
</dbReference>
<dbReference type="SUPFAM" id="SSF48371">
    <property type="entry name" value="ARM repeat"/>
    <property type="match status" value="2"/>
</dbReference>
<dbReference type="Pfam" id="PF23227">
    <property type="entry name" value="HEAT_MROH2B_C"/>
    <property type="match status" value="1"/>
</dbReference>
<dbReference type="InterPro" id="IPR011989">
    <property type="entry name" value="ARM-like"/>
</dbReference>
<dbReference type="SMART" id="SM00248">
    <property type="entry name" value="ANK"/>
    <property type="match status" value="1"/>
</dbReference>
<dbReference type="Proteomes" id="UP000023152">
    <property type="component" value="Unassembled WGS sequence"/>
</dbReference>
<feature type="repeat" description="ANK" evidence="1">
    <location>
        <begin position="1184"/>
        <end position="1216"/>
    </location>
</feature>
<dbReference type="EMBL" id="ASPP01002605">
    <property type="protein sequence ID" value="ETO34401.1"/>
    <property type="molecule type" value="Genomic_DNA"/>
</dbReference>
<protein>
    <recommendedName>
        <fullName evidence="2">Maestro/Maestro-like HEAT-repeats domain-containing protein</fullName>
    </recommendedName>
</protein>
<dbReference type="SUPFAM" id="SSF48403">
    <property type="entry name" value="Ankyrin repeat"/>
    <property type="match status" value="1"/>
</dbReference>
<sequence length="1618" mass="187934">MRWNWIKCNGTKDKPNENTLFKTFEMEIDYLSQIAWEGLKCGQAIISCEIQQKVLNIVKTKYPRKHISSKPQWSRINAFELVQGYESWFAAYYLVNCLYQSNESESHKEVRSLLIDQQLTPKFSAIIPFMAGILYGNIENKSDSSGSGLSYFWSVLYSLPLQPSPIHQLMLYVRCLDACKADTSNSLLSSQLQSIHKEILHSFRAWIAPWINFNKDFRYSYRRGERTITRPLNAVMKAHLPHLQFVLVHPDIHPCLLEQLKRIKIVLQSQDYHNPLLERWGALIDGLHLLSYLCISNETTSLVVECFKLGFQRKFSDEVRRESHRAIFTKLKEEHLDDIIVFLMEGVCRSSGGDECADAFKAIMPLLNQRQLGSIFQGLENGFNNKTLSIRLGADLFAKTAVALGGKFLDVAFKCLATILEEEKWNISDFAEAFEMLLIKLNEKQFNEETYQFLIRGLNNGEEELRRLCAKVLATISAQLKETYFGRAVRSLIKGLNYRDRLGIRYCRESFETILEQLNEEQEKYFFQCLIDGLKNKHKYLCQRNAQLLGTLAARWSQVQLHHAFESLMNQLHTDVHWSYSSSMKKIAMHLKGESLNIAFQYAMNGLKHENLDIRKFYVDLLAAVSTQWNKGQFDKIFVCLMTNVSKDKDRHVRYSCAQAIQKLFLKLNEKQVNEVFDYLINGFHDANKNVHYSCAESLGKFARKFSPLQLSAAFQYFIERFNNRREDMLVRVTCAESLGKIATKLNQMQVNEVLKCLTNKLDDEKEDKFVRKYCAYSLEIILMELRKFGGTYVCVPPIQLVEENLIRFNARQATNTLIHLLNGPTYKKASLRFSCVEALAKLALKLTGKEFSAAFDGLINGCKDKNSKIRHECTEMIKDIVPKLDRGQLDEAFECLLNEFRDKNSSVRCSCAGILRTIALKLDEKRLDRILKCLIEGLNDEYGSIRDSCTDVIRVIALKLNAKQLNETFANLITGFIDENKEVRHSFAETLKTFVNEWNDTQLWLLVKNGLQNLKNSHRNVRLTLNGLLSELSNDMWKRLIIHVLKNPSMDRQSTQQNPLDENNEVNNNDNIEIQILAFGLWTYNPRLQLNFNDGHDNISADDFNTLIRYCNKQAIEWNFPSEQKWSAYEDVPYPRLVNVSNINKCKDRFRVACEAAQSGDITQLKFALEHYHFDINDAFDEQGYTPLLLAIDKKHWDIVRYCIAQGAWIDIRGSIFDSTTLQTPFECIVKKISKEKQKKKANMSEKEYSKMINTCKWMLRQRTIYPMEQIEYAIDYVKDRLTRVADDKSYKTLLQEGAGFLLGENQKELQETLTNNNLLYWSASRNVSLIESEKSQKKKKKKKRADEEWQITPFLILRIFLLFETCVRLKRNEKRNNELPMNITLEQVYEKGVKELQVQLTTYWDYLTTEEFEKDCPELIDDWSCNVVDRLMGLKSISSNECCEISLAVGHKKHCIYLSLCKTLTSILVRIDNRWMKTVPSNISPPKKIDNDCEWAQPYLVSYFQCSGSNVKQNKEWLKEYIKNATKLRDSQSKKSMKHLYCSDGNDFPPPREGSSPMITDNWPYCRVSIDANTCYLQNHDVGYRIRLGEAIFQWFCDQESKSFVFSENKKATTEF</sequence>
<dbReference type="InterPro" id="IPR036770">
    <property type="entry name" value="Ankyrin_rpt-contain_sf"/>
</dbReference>
<dbReference type="Gene3D" id="1.25.10.10">
    <property type="entry name" value="Leucine-rich Repeat Variant"/>
    <property type="match status" value="3"/>
</dbReference>
<dbReference type="PANTHER" id="PTHR12697:SF20">
    <property type="entry name" value="HEAT REPEAT-CONTAINING PROTEIN 4"/>
    <property type="match status" value="1"/>
</dbReference>
<evidence type="ECO:0000259" key="2">
    <source>
        <dbReference type="Pfam" id="PF23227"/>
    </source>
</evidence>
<comment type="caution">
    <text evidence="3">The sequence shown here is derived from an EMBL/GenBank/DDBJ whole genome shotgun (WGS) entry which is preliminary data.</text>
</comment>
<evidence type="ECO:0000313" key="4">
    <source>
        <dbReference type="Proteomes" id="UP000023152"/>
    </source>
</evidence>
<dbReference type="InterPro" id="IPR016024">
    <property type="entry name" value="ARM-type_fold"/>
</dbReference>
<gene>
    <name evidence="3" type="ORF">RFI_02694</name>
</gene>
<reference evidence="3 4" key="1">
    <citation type="journal article" date="2013" name="Curr. Biol.">
        <title>The Genome of the Foraminiferan Reticulomyxa filosa.</title>
        <authorList>
            <person name="Glockner G."/>
            <person name="Hulsmann N."/>
            <person name="Schleicher M."/>
            <person name="Noegel A.A."/>
            <person name="Eichinger L."/>
            <person name="Gallinger C."/>
            <person name="Pawlowski J."/>
            <person name="Sierra R."/>
            <person name="Euteneuer U."/>
            <person name="Pillet L."/>
            <person name="Moustafa A."/>
            <person name="Platzer M."/>
            <person name="Groth M."/>
            <person name="Szafranski K."/>
            <person name="Schliwa M."/>
        </authorList>
    </citation>
    <scope>NUCLEOTIDE SEQUENCE [LARGE SCALE GENOMIC DNA]</scope>
</reference>
<keyword evidence="1" id="KW-0040">ANK repeat</keyword>
<evidence type="ECO:0000256" key="1">
    <source>
        <dbReference type="PROSITE-ProRule" id="PRU00023"/>
    </source>
</evidence>
<dbReference type="PANTHER" id="PTHR12697">
    <property type="entry name" value="PBS LYASE HEAT-LIKE PROTEIN"/>
    <property type="match status" value="1"/>
</dbReference>
<dbReference type="Gene3D" id="1.25.40.20">
    <property type="entry name" value="Ankyrin repeat-containing domain"/>
    <property type="match status" value="1"/>
</dbReference>
<dbReference type="InterPro" id="IPR055406">
    <property type="entry name" value="HEAT_Maestro"/>
</dbReference>
<proteinExistence type="predicted"/>
<dbReference type="PROSITE" id="PS50088">
    <property type="entry name" value="ANK_REPEAT"/>
    <property type="match status" value="1"/>
</dbReference>
<accession>X6P8A7</accession>
<organism evidence="3 4">
    <name type="scientific">Reticulomyxa filosa</name>
    <dbReference type="NCBI Taxonomy" id="46433"/>
    <lineage>
        <taxon>Eukaryota</taxon>
        <taxon>Sar</taxon>
        <taxon>Rhizaria</taxon>
        <taxon>Retaria</taxon>
        <taxon>Foraminifera</taxon>
        <taxon>Monothalamids</taxon>
        <taxon>Reticulomyxidae</taxon>
        <taxon>Reticulomyxa</taxon>
    </lineage>
</organism>